<organism evidence="2 3">
    <name type="scientific">Grifola frondosa</name>
    <name type="common">Maitake</name>
    <name type="synonym">Polyporus frondosus</name>
    <dbReference type="NCBI Taxonomy" id="5627"/>
    <lineage>
        <taxon>Eukaryota</taxon>
        <taxon>Fungi</taxon>
        <taxon>Dikarya</taxon>
        <taxon>Basidiomycota</taxon>
        <taxon>Agaricomycotina</taxon>
        <taxon>Agaricomycetes</taxon>
        <taxon>Polyporales</taxon>
        <taxon>Grifolaceae</taxon>
        <taxon>Grifola</taxon>
    </lineage>
</organism>
<protein>
    <submittedName>
        <fullName evidence="2">Uncharacterized protein</fullName>
    </submittedName>
</protein>
<accession>A0A1C7M595</accession>
<evidence type="ECO:0000313" key="2">
    <source>
        <dbReference type="EMBL" id="OBZ72115.1"/>
    </source>
</evidence>
<keyword evidence="3" id="KW-1185">Reference proteome</keyword>
<proteinExistence type="predicted"/>
<dbReference type="EMBL" id="LUGG01000009">
    <property type="protein sequence ID" value="OBZ72115.1"/>
    <property type="molecule type" value="Genomic_DNA"/>
</dbReference>
<gene>
    <name evidence="2" type="ORF">A0H81_07824</name>
</gene>
<evidence type="ECO:0000256" key="1">
    <source>
        <dbReference type="SAM" id="MobiDB-lite"/>
    </source>
</evidence>
<evidence type="ECO:0000313" key="3">
    <source>
        <dbReference type="Proteomes" id="UP000092993"/>
    </source>
</evidence>
<reference evidence="2 3" key="1">
    <citation type="submission" date="2016-03" db="EMBL/GenBank/DDBJ databases">
        <title>Whole genome sequencing of Grifola frondosa 9006-11.</title>
        <authorList>
            <person name="Min B."/>
            <person name="Park H."/>
            <person name="Kim J.-G."/>
            <person name="Cho H."/>
            <person name="Oh Y.-L."/>
            <person name="Kong W.-S."/>
            <person name="Choi I.-G."/>
        </authorList>
    </citation>
    <scope>NUCLEOTIDE SEQUENCE [LARGE SCALE GENOMIC DNA]</scope>
    <source>
        <strain evidence="2 3">9006-11</strain>
    </source>
</reference>
<comment type="caution">
    <text evidence="2">The sequence shown here is derived from an EMBL/GenBank/DDBJ whole genome shotgun (WGS) entry which is preliminary data.</text>
</comment>
<sequence length="83" mass="8946">MYAAWSAIGSPSSGGATRYGKGSGHGATYENEHFLEICRRRGMRIGSEVAGENMSGRRQGRADIGTVLMVLKVERETGDFIHG</sequence>
<dbReference type="AlphaFoldDB" id="A0A1C7M595"/>
<feature type="region of interest" description="Disordered" evidence="1">
    <location>
        <begin position="1"/>
        <end position="25"/>
    </location>
</feature>
<name>A0A1C7M595_GRIFR</name>
<dbReference type="Proteomes" id="UP000092993">
    <property type="component" value="Unassembled WGS sequence"/>
</dbReference>